<proteinExistence type="predicted"/>
<name>A0A1H3SE84_9BACT</name>
<sequence>MAFISTGLPFFESSKIDKQADSEIKSTFQNSSLDLADGLAYLLDADKNDFNTIRIDVKNTLFYYFSSFTIQWKHDGEVSKILALSRLVSVNLTISTLIFPFAYFW</sequence>
<accession>A0A1H3SE84</accession>
<evidence type="ECO:0000313" key="1">
    <source>
        <dbReference type="EMBL" id="SDZ36302.1"/>
    </source>
</evidence>
<protein>
    <submittedName>
        <fullName evidence="1">Uncharacterized protein</fullName>
    </submittedName>
</protein>
<organism evidence="1 2">
    <name type="scientific">Rhodonellum ikkaensis</name>
    <dbReference type="NCBI Taxonomy" id="336829"/>
    <lineage>
        <taxon>Bacteria</taxon>
        <taxon>Pseudomonadati</taxon>
        <taxon>Bacteroidota</taxon>
        <taxon>Cytophagia</taxon>
        <taxon>Cytophagales</taxon>
        <taxon>Cytophagaceae</taxon>
        <taxon>Rhodonellum</taxon>
    </lineage>
</organism>
<dbReference type="EMBL" id="FNQC01000011">
    <property type="protein sequence ID" value="SDZ36302.1"/>
    <property type="molecule type" value="Genomic_DNA"/>
</dbReference>
<gene>
    <name evidence="1" type="ORF">SAMN05444412_11196</name>
</gene>
<keyword evidence="2" id="KW-1185">Reference proteome</keyword>
<dbReference type="Proteomes" id="UP000199663">
    <property type="component" value="Unassembled WGS sequence"/>
</dbReference>
<evidence type="ECO:0000313" key="2">
    <source>
        <dbReference type="Proteomes" id="UP000199663"/>
    </source>
</evidence>
<comment type="caution">
    <text evidence="1">The sequence shown here is derived from an EMBL/GenBank/DDBJ whole genome shotgun (WGS) entry which is preliminary data.</text>
</comment>
<reference evidence="1 2" key="1">
    <citation type="submission" date="2016-10" db="EMBL/GenBank/DDBJ databases">
        <authorList>
            <person name="Varghese N."/>
            <person name="Submissions S."/>
        </authorList>
    </citation>
    <scope>NUCLEOTIDE SEQUENCE [LARGE SCALE GENOMIC DNA]</scope>
    <source>
        <strain evidence="1 2">DSM 17997</strain>
    </source>
</reference>